<protein>
    <submittedName>
        <fullName evidence="1">Uncharacterized protein</fullName>
    </submittedName>
</protein>
<organism evidence="1 2">
    <name type="scientific">Citrus x changshan-huyou</name>
    <dbReference type="NCBI Taxonomy" id="2935761"/>
    <lineage>
        <taxon>Eukaryota</taxon>
        <taxon>Viridiplantae</taxon>
        <taxon>Streptophyta</taxon>
        <taxon>Embryophyta</taxon>
        <taxon>Tracheophyta</taxon>
        <taxon>Spermatophyta</taxon>
        <taxon>Magnoliopsida</taxon>
        <taxon>eudicotyledons</taxon>
        <taxon>Gunneridae</taxon>
        <taxon>Pentapetalae</taxon>
        <taxon>rosids</taxon>
        <taxon>malvids</taxon>
        <taxon>Sapindales</taxon>
        <taxon>Rutaceae</taxon>
        <taxon>Aurantioideae</taxon>
        <taxon>Citrus</taxon>
    </lineage>
</organism>
<dbReference type="EMBL" id="JBCGBO010000003">
    <property type="protein sequence ID" value="KAK9216275.1"/>
    <property type="molecule type" value="Genomic_DNA"/>
</dbReference>
<evidence type="ECO:0000313" key="1">
    <source>
        <dbReference type="EMBL" id="KAK9216275.1"/>
    </source>
</evidence>
<comment type="caution">
    <text evidence="1">The sequence shown here is derived from an EMBL/GenBank/DDBJ whole genome shotgun (WGS) entry which is preliminary data.</text>
</comment>
<sequence length="41" mass="4826">MEETDGKVENKSREQQQQRLSDDIIARFKLLEVGVKLDHLE</sequence>
<gene>
    <name evidence="1" type="ORF">WN944_008282</name>
</gene>
<accession>A0AAP0MSP7</accession>
<evidence type="ECO:0000313" key="2">
    <source>
        <dbReference type="Proteomes" id="UP001428341"/>
    </source>
</evidence>
<proteinExistence type="predicted"/>
<keyword evidence="2" id="KW-1185">Reference proteome</keyword>
<dbReference type="AlphaFoldDB" id="A0AAP0MSP7"/>
<dbReference type="Proteomes" id="UP001428341">
    <property type="component" value="Unassembled WGS sequence"/>
</dbReference>
<name>A0AAP0MSP7_9ROSI</name>
<reference evidence="1 2" key="1">
    <citation type="submission" date="2024-05" db="EMBL/GenBank/DDBJ databases">
        <title>Haplotype-resolved chromosome-level genome assembly of Huyou (Citrus changshanensis).</title>
        <authorList>
            <person name="Miao C."/>
            <person name="Chen W."/>
            <person name="Wu Y."/>
            <person name="Wang L."/>
            <person name="Zhao S."/>
            <person name="Grierson D."/>
            <person name="Xu C."/>
            <person name="Chen K."/>
        </authorList>
    </citation>
    <scope>NUCLEOTIDE SEQUENCE [LARGE SCALE GENOMIC DNA]</scope>
    <source>
        <strain evidence="1">01-14</strain>
        <tissue evidence="1">Leaf</tissue>
    </source>
</reference>